<dbReference type="EMBL" id="OX459122">
    <property type="protein sequence ID" value="CAI9105896.1"/>
    <property type="molecule type" value="Genomic_DNA"/>
</dbReference>
<evidence type="ECO:0000313" key="2">
    <source>
        <dbReference type="Proteomes" id="UP001161247"/>
    </source>
</evidence>
<organism evidence="1 2">
    <name type="scientific">Oldenlandia corymbosa var. corymbosa</name>
    <dbReference type="NCBI Taxonomy" id="529605"/>
    <lineage>
        <taxon>Eukaryota</taxon>
        <taxon>Viridiplantae</taxon>
        <taxon>Streptophyta</taxon>
        <taxon>Embryophyta</taxon>
        <taxon>Tracheophyta</taxon>
        <taxon>Spermatophyta</taxon>
        <taxon>Magnoliopsida</taxon>
        <taxon>eudicotyledons</taxon>
        <taxon>Gunneridae</taxon>
        <taxon>Pentapetalae</taxon>
        <taxon>asterids</taxon>
        <taxon>lamiids</taxon>
        <taxon>Gentianales</taxon>
        <taxon>Rubiaceae</taxon>
        <taxon>Rubioideae</taxon>
        <taxon>Spermacoceae</taxon>
        <taxon>Hedyotis-Oldenlandia complex</taxon>
        <taxon>Oldenlandia</taxon>
    </lineage>
</organism>
<dbReference type="AlphaFoldDB" id="A0AAV1DDG6"/>
<proteinExistence type="predicted"/>
<sequence>MGEKSSVTAVSKVRQVAATVTEVAPVEANQSLTIAVVAQPDRHRLLSHPQPTRVENCPRILLSLRAKHSPRIKKSDADAAAAAVPAATAAGDVSITGESSLTVASPAEPSLTTSQTLTENQKADADAAVAAVAVAAEVSVKIYPPPAKVTMVKV</sequence>
<evidence type="ECO:0000313" key="1">
    <source>
        <dbReference type="EMBL" id="CAI9105896.1"/>
    </source>
</evidence>
<keyword evidence="2" id="KW-1185">Reference proteome</keyword>
<reference evidence="1" key="1">
    <citation type="submission" date="2023-03" db="EMBL/GenBank/DDBJ databases">
        <authorList>
            <person name="Julca I."/>
        </authorList>
    </citation>
    <scope>NUCLEOTIDE SEQUENCE</scope>
</reference>
<gene>
    <name evidence="1" type="ORF">OLC1_LOCUS14498</name>
</gene>
<dbReference type="Proteomes" id="UP001161247">
    <property type="component" value="Chromosome 5"/>
</dbReference>
<accession>A0AAV1DDG6</accession>
<protein>
    <submittedName>
        <fullName evidence="1">OLC1v1004920C1</fullName>
    </submittedName>
</protein>
<name>A0AAV1DDG6_OLDCO</name>